<gene>
    <name evidence="10" type="ORF">B4O97_07475</name>
</gene>
<protein>
    <submittedName>
        <fullName evidence="10">DNA topoisomerase IV</fullName>
    </submittedName>
</protein>
<evidence type="ECO:0000256" key="4">
    <source>
        <dbReference type="ARBA" id="ARBA00023125"/>
    </source>
</evidence>
<dbReference type="GO" id="GO:0005524">
    <property type="term" value="F:ATP binding"/>
    <property type="evidence" value="ECO:0007669"/>
    <property type="project" value="InterPro"/>
</dbReference>
<dbReference type="PROSITE" id="PS52040">
    <property type="entry name" value="TOPO_IIA"/>
    <property type="match status" value="1"/>
</dbReference>
<keyword evidence="11" id="KW-1185">Reference proteome</keyword>
<feature type="region of interest" description="Disordered" evidence="8">
    <location>
        <begin position="635"/>
        <end position="662"/>
    </location>
</feature>
<dbReference type="OrthoDB" id="9806486at2"/>
<keyword evidence="7" id="KW-0175">Coiled coil</keyword>
<keyword evidence="5 6" id="KW-0413">Isomerase</keyword>
<comment type="catalytic activity">
    <reaction evidence="1 6">
        <text>ATP-dependent breakage, passage and rejoining of double-stranded DNA.</text>
        <dbReference type="EC" id="5.6.2.2"/>
    </reaction>
</comment>
<evidence type="ECO:0000313" key="11">
    <source>
        <dbReference type="Proteomes" id="UP000192343"/>
    </source>
</evidence>
<dbReference type="RefSeq" id="WP_083049690.1">
    <property type="nucleotide sequence ID" value="NZ_MWQY01000007.1"/>
</dbReference>
<dbReference type="GO" id="GO:0005737">
    <property type="term" value="C:cytoplasm"/>
    <property type="evidence" value="ECO:0007669"/>
    <property type="project" value="TreeGrafter"/>
</dbReference>
<evidence type="ECO:0000256" key="5">
    <source>
        <dbReference type="ARBA" id="ARBA00023235"/>
    </source>
</evidence>
<dbReference type="PANTHER" id="PTHR43493:SF5">
    <property type="entry name" value="DNA GYRASE SUBUNIT A, CHLOROPLASTIC_MITOCHONDRIAL"/>
    <property type="match status" value="1"/>
</dbReference>
<dbReference type="NCBIfam" id="NF007209">
    <property type="entry name" value="PRK09631.1"/>
    <property type="match status" value="1"/>
</dbReference>
<evidence type="ECO:0000256" key="6">
    <source>
        <dbReference type="PROSITE-ProRule" id="PRU01384"/>
    </source>
</evidence>
<keyword evidence="3 6" id="KW-0799">Topoisomerase</keyword>
<dbReference type="InterPro" id="IPR050220">
    <property type="entry name" value="Type_II_DNA_Topoisomerases"/>
</dbReference>
<dbReference type="Pfam" id="PF00521">
    <property type="entry name" value="DNA_topoisoIV"/>
    <property type="match status" value="1"/>
</dbReference>
<comment type="caution">
    <text evidence="10">The sequence shown here is derived from an EMBL/GenBank/DDBJ whole genome shotgun (WGS) entry which is preliminary data.</text>
</comment>
<dbReference type="InterPro" id="IPR002205">
    <property type="entry name" value="Topo_IIA_dom_A"/>
</dbReference>
<dbReference type="GO" id="GO:0003918">
    <property type="term" value="F:DNA topoisomerase type II (double strand cut, ATP-hydrolyzing) activity"/>
    <property type="evidence" value="ECO:0007669"/>
    <property type="project" value="UniProtKB-EC"/>
</dbReference>
<keyword evidence="4 6" id="KW-0238">DNA-binding</keyword>
<comment type="similarity">
    <text evidence="2">Belongs to the type II topoisomerase GyrA/ParC subunit family.</text>
</comment>
<evidence type="ECO:0000256" key="3">
    <source>
        <dbReference type="ARBA" id="ARBA00023029"/>
    </source>
</evidence>
<evidence type="ECO:0000256" key="8">
    <source>
        <dbReference type="SAM" id="MobiDB-lite"/>
    </source>
</evidence>
<dbReference type="EMBL" id="MWQY01000007">
    <property type="protein sequence ID" value="ORC35902.1"/>
    <property type="molecule type" value="Genomic_DNA"/>
</dbReference>
<feature type="compositionally biased region" description="Basic residues" evidence="8">
    <location>
        <begin position="652"/>
        <end position="662"/>
    </location>
</feature>
<evidence type="ECO:0000256" key="1">
    <source>
        <dbReference type="ARBA" id="ARBA00000185"/>
    </source>
</evidence>
<dbReference type="GO" id="GO:0009330">
    <property type="term" value="C:DNA topoisomerase type II (double strand cut, ATP-hydrolyzing) complex"/>
    <property type="evidence" value="ECO:0007669"/>
    <property type="project" value="TreeGrafter"/>
</dbReference>
<reference evidence="10 11" key="1">
    <citation type="submission" date="2017-03" db="EMBL/GenBank/DDBJ databases">
        <title>Draft Genome sequence of Marispirochaeta sp. strain JC444.</title>
        <authorList>
            <person name="Shivani Y."/>
            <person name="Subhash Y."/>
            <person name="Sasikala C."/>
            <person name="Ramana C."/>
        </authorList>
    </citation>
    <scope>NUCLEOTIDE SEQUENCE [LARGE SCALE GENOMIC DNA]</scope>
    <source>
        <strain evidence="10 11">JC444</strain>
    </source>
</reference>
<dbReference type="GO" id="GO:0003677">
    <property type="term" value="F:DNA binding"/>
    <property type="evidence" value="ECO:0007669"/>
    <property type="project" value="UniProtKB-UniRule"/>
</dbReference>
<feature type="coiled-coil region" evidence="7">
    <location>
        <begin position="406"/>
        <end position="433"/>
    </location>
</feature>
<dbReference type="PANTHER" id="PTHR43493">
    <property type="entry name" value="DNA GYRASE/TOPOISOMERASE SUBUNIT A"/>
    <property type="match status" value="1"/>
</dbReference>
<feature type="active site" description="O-(5'-phospho-DNA)-tyrosine intermediate" evidence="6">
    <location>
        <position position="106"/>
    </location>
</feature>
<evidence type="ECO:0000256" key="7">
    <source>
        <dbReference type="SAM" id="Coils"/>
    </source>
</evidence>
<dbReference type="SUPFAM" id="SSF56719">
    <property type="entry name" value="Type II DNA topoisomerase"/>
    <property type="match status" value="1"/>
</dbReference>
<evidence type="ECO:0000313" key="10">
    <source>
        <dbReference type="EMBL" id="ORC35902.1"/>
    </source>
</evidence>
<dbReference type="STRING" id="1963862.B4O97_07475"/>
<dbReference type="InterPro" id="IPR013757">
    <property type="entry name" value="Topo_IIA_A_a_sf"/>
</dbReference>
<dbReference type="InterPro" id="IPR013758">
    <property type="entry name" value="Topo_IIA_A/C_ab"/>
</dbReference>
<dbReference type="GO" id="GO:0006265">
    <property type="term" value="P:DNA topological change"/>
    <property type="evidence" value="ECO:0007669"/>
    <property type="project" value="UniProtKB-UniRule"/>
</dbReference>
<dbReference type="AlphaFoldDB" id="A0A1Y1RZ29"/>
<dbReference type="Gene3D" id="3.90.199.10">
    <property type="entry name" value="Topoisomerase II, domain 5"/>
    <property type="match status" value="1"/>
</dbReference>
<dbReference type="Gene3D" id="3.30.1360.40">
    <property type="match status" value="1"/>
</dbReference>
<dbReference type="Gene3D" id="1.10.268.10">
    <property type="entry name" value="Topoisomerase, domain 3"/>
    <property type="match status" value="1"/>
</dbReference>
<organism evidence="10 11">
    <name type="scientific">Marispirochaeta aestuarii</name>
    <dbReference type="NCBI Taxonomy" id="1963862"/>
    <lineage>
        <taxon>Bacteria</taxon>
        <taxon>Pseudomonadati</taxon>
        <taxon>Spirochaetota</taxon>
        <taxon>Spirochaetia</taxon>
        <taxon>Spirochaetales</taxon>
        <taxon>Spirochaetaceae</taxon>
        <taxon>Marispirochaeta</taxon>
    </lineage>
</organism>
<evidence type="ECO:0000259" key="9">
    <source>
        <dbReference type="PROSITE" id="PS52040"/>
    </source>
</evidence>
<name>A0A1Y1RZ29_9SPIO</name>
<dbReference type="SMART" id="SM00434">
    <property type="entry name" value="TOP4c"/>
    <property type="match status" value="1"/>
</dbReference>
<accession>A0A1Y1RZ29</accession>
<sequence>MAYVQKLFDSNFMEYASYVIKDRAIPNIEDGFKPVQRRILHSLFEMDDGKFHKVANVVGHCMKYHPHGDASIYSALVVLANKDLFIEKQGNFGNIYTGDPASAARYIECRLLPLAKKVLYFPEITDYDDSYDGRNREPLIFPAKIPVVLIQGTEGIAVGMSTRILPHNFVEVLEALKAALKGEKMTLYPDFPTGGIIDVADYQDGMGKVLVRAKLDTSDPKRIVVRELPFGTTSDTLIASVENAARKGKLKIGSISDYTAENVEIEIKLARGVHTQEVLDALYAFTDCETSISVNSLVIIDNKPVLVPISKIIEFHAGFIIKVLKAELKIEEGRLRDKIHARTLERIFIEERIYKRIEDKKTQSGVMKAVHTGLEPFQDEIRREVTDEDVERLLKIPIRRISLYDIEKARRELQELDARLKEVRANLKDLTGYALGFLDRLIEDHGSVYPRLSTIKSFEKVDVREAAQRDLDLRYDPDTGYLGYGIKTGKVMFQVSPYDRVLVIRKNGSYSVIDVPERLFVDKGMLCCVLAEKERLAKLVFTVLYVDKATRYAYIKRCRIEQYILNKGYTLIPEDALGIKLTTQKEKVGVQVSYKPKPRMKILEETFPLEDFVVKGVKAGGVRLAAKEVRSAKFVRQSTGGNGKSGLQSKKAASKKRTGSKD</sequence>
<dbReference type="Proteomes" id="UP000192343">
    <property type="component" value="Unassembled WGS sequence"/>
</dbReference>
<feature type="domain" description="Topo IIA-type catalytic" evidence="9">
    <location>
        <begin position="25"/>
        <end position="440"/>
    </location>
</feature>
<evidence type="ECO:0000256" key="2">
    <source>
        <dbReference type="ARBA" id="ARBA00008263"/>
    </source>
</evidence>
<dbReference type="InterPro" id="IPR013760">
    <property type="entry name" value="Topo_IIA-like_dom_sf"/>
</dbReference>
<proteinExistence type="inferred from homology"/>